<keyword evidence="2 7" id="KW-0489">Methyltransferase</keyword>
<dbReference type="Pfam" id="PF12564">
    <property type="entry name" value="TypeIII_RM_meth"/>
    <property type="match status" value="1"/>
</dbReference>
<proteinExistence type="inferred from homology"/>
<dbReference type="PATRIC" id="fig|1261066.4.peg.833"/>
<dbReference type="PRINTS" id="PR00508">
    <property type="entry name" value="S21N4MTFRASE"/>
</dbReference>
<dbReference type="GO" id="GO:0032259">
    <property type="term" value="P:methylation"/>
    <property type="evidence" value="ECO:0007669"/>
    <property type="project" value="UniProtKB-KW"/>
</dbReference>
<dbReference type="InterPro" id="IPR002295">
    <property type="entry name" value="N4/N6-MTase_EcoPI_Mod-like"/>
</dbReference>
<keyword evidence="4" id="KW-0949">S-adenosyl-L-methionine</keyword>
<evidence type="ECO:0000313" key="8">
    <source>
        <dbReference type="Proteomes" id="UP000014521"/>
    </source>
</evidence>
<feature type="domain" description="Type III restriction/modification enzyme methylation subunit" evidence="6">
    <location>
        <begin position="58"/>
        <end position="112"/>
    </location>
</feature>
<dbReference type="Gene3D" id="3.40.50.150">
    <property type="entry name" value="Vaccinia Virus protein VP39"/>
    <property type="match status" value="1"/>
</dbReference>
<dbReference type="InterPro" id="IPR002052">
    <property type="entry name" value="DNA_methylase_N6_adenine_CS"/>
</dbReference>
<dbReference type="SMR" id="S4GW17"/>
<dbReference type="GO" id="GO:0008170">
    <property type="term" value="F:N-methyltransferase activity"/>
    <property type="evidence" value="ECO:0007669"/>
    <property type="project" value="InterPro"/>
</dbReference>
<dbReference type="GO" id="GO:0003677">
    <property type="term" value="F:DNA binding"/>
    <property type="evidence" value="ECO:0007669"/>
    <property type="project" value="InterPro"/>
</dbReference>
<dbReference type="PROSITE" id="PS00092">
    <property type="entry name" value="N6_MTASE"/>
    <property type="match status" value="1"/>
</dbReference>
<dbReference type="InterPro" id="IPR001091">
    <property type="entry name" value="RM_Methyltransferase"/>
</dbReference>
<accession>S4GW17</accession>
<organism evidence="7 8">
    <name type="scientific">Gardnerella vaginalis JCP8108</name>
    <dbReference type="NCBI Taxonomy" id="1261066"/>
    <lineage>
        <taxon>Bacteria</taxon>
        <taxon>Bacillati</taxon>
        <taxon>Actinomycetota</taxon>
        <taxon>Actinomycetes</taxon>
        <taxon>Bifidobacteriales</taxon>
        <taxon>Bifidobacteriaceae</taxon>
        <taxon>Gardnerella</taxon>
    </lineage>
</organism>
<protein>
    <submittedName>
        <fullName evidence="7">DNA (Cytosine-5-)-methyltransferase</fullName>
    </submittedName>
</protein>
<dbReference type="InterPro" id="IPR002941">
    <property type="entry name" value="DNA_methylase_N4/N6"/>
</dbReference>
<comment type="caution">
    <text evidence="7">The sequence shown here is derived from an EMBL/GenBank/DDBJ whole genome shotgun (WGS) entry which is preliminary data.</text>
</comment>
<dbReference type="HOGENOM" id="CLU_029607_1_0_11"/>
<keyword evidence="3 7" id="KW-0808">Transferase</keyword>
<gene>
    <name evidence="7" type="ORF">HMPREF1581_00924</name>
</gene>
<evidence type="ECO:0000256" key="4">
    <source>
        <dbReference type="ARBA" id="ARBA00022691"/>
    </source>
</evidence>
<dbReference type="Proteomes" id="UP000014521">
    <property type="component" value="Unassembled WGS sequence"/>
</dbReference>
<evidence type="ECO:0000259" key="6">
    <source>
        <dbReference type="Pfam" id="PF12564"/>
    </source>
</evidence>
<dbReference type="InterPro" id="IPR029063">
    <property type="entry name" value="SAM-dependent_MTases_sf"/>
</dbReference>
<reference evidence="7 8" key="1">
    <citation type="submission" date="2013-06" db="EMBL/GenBank/DDBJ databases">
        <authorList>
            <person name="Weinstock G."/>
            <person name="Sodergren E."/>
            <person name="Lobos E.A."/>
            <person name="Fulton L."/>
            <person name="Fulton R."/>
            <person name="Courtney L."/>
            <person name="Fronick C."/>
            <person name="O'Laughlin M."/>
            <person name="Godfrey J."/>
            <person name="Wilson R.M."/>
            <person name="Miner T."/>
            <person name="Farmer C."/>
            <person name="Delehaunty K."/>
            <person name="Cordes M."/>
            <person name="Minx P."/>
            <person name="Tomlinson C."/>
            <person name="Chen J."/>
            <person name="Wollam A."/>
            <person name="Pepin K.H."/>
            <person name="Bhonagiri V."/>
            <person name="Zhang X."/>
            <person name="Warren W."/>
            <person name="Mitreva M."/>
            <person name="Mardis E.R."/>
            <person name="Wilson R.K."/>
        </authorList>
    </citation>
    <scope>NUCLEOTIDE SEQUENCE [LARGE SCALE GENOMIC DNA]</scope>
    <source>
        <strain evidence="7 8">JCP8108</strain>
    </source>
</reference>
<dbReference type="REBASE" id="168198">
    <property type="entry name" value="M.Gva8108ORF924P"/>
</dbReference>
<sequence>MQHQRHLRSKTDKEQLGEVMKNIFDTVAELLLTNDKYKTEDGKLLKAVVYSDVMAMSEDLLTLLLSNEDVKETFFKDVQGTLVFDKQKFAWFMESKEFLPDSYTSYTNKIGLTHNGNFISQTNDVVLDFPYKDCVLEGGQDKDDQKRSEIFYNETIASDEISRMLAPKVFTNAKRYTAVSKNNIGGGAEKSISVEEETGITFNDNDNLIIKGNNLIAIASLLKRYEIKVKCIYIDPPYNTQNDSFNYNDSFNHSTWLTFMKNRLELAKKLLREDGSIFVQCDDNEYGYLKVLMDNIFNRDNFIATLVWHGRGGRQDSSFIAQVHESIICYAKNKSQAKFYKKSIVDTDRYPYNDERGKYKTQLIRKWGSNSKRTDRPNLFYGVKFNDETVFPILPDGEDGCWRWSENKLISEINNGNVEARKRKDGITELYQKIYQTREDKSVVYTSWIENRWVSESKNHLDELFGSSPFDYAKPESLIDELVSLATTVNDLVLDFHLGSGTTAAVAHKMGRRYIGVEQMDYIQDITVERLKKVLEGEQGGISKAQNWHGGGSFVYCELKEDANTLITTIQNATEDTIESVKSSIYADERIVPYLTKQELADADKDFENLTLEEKKQTLIKLVDKNKLYVNASDMDDETYQISDADKAFTKSFYEEA</sequence>
<evidence type="ECO:0000256" key="2">
    <source>
        <dbReference type="ARBA" id="ARBA00022603"/>
    </source>
</evidence>
<evidence type="ECO:0000256" key="3">
    <source>
        <dbReference type="ARBA" id="ARBA00022679"/>
    </source>
</evidence>
<evidence type="ECO:0000259" key="5">
    <source>
        <dbReference type="Pfam" id="PF01555"/>
    </source>
</evidence>
<dbReference type="AlphaFoldDB" id="S4GW17"/>
<comment type="similarity">
    <text evidence="1">Belongs to the N(4)/N(6)-methyltransferase family.</text>
</comment>
<evidence type="ECO:0000256" key="1">
    <source>
        <dbReference type="ARBA" id="ARBA00006594"/>
    </source>
</evidence>
<dbReference type="SUPFAM" id="SSF53335">
    <property type="entry name" value="S-adenosyl-L-methionine-dependent methyltransferases"/>
    <property type="match status" value="1"/>
</dbReference>
<dbReference type="PIRSF" id="PIRSF015855">
    <property type="entry name" value="TypeIII_Mtase_mKpnI"/>
    <property type="match status" value="1"/>
</dbReference>
<feature type="domain" description="DNA methylase N-4/N-6" evidence="5">
    <location>
        <begin position="229"/>
        <end position="528"/>
    </location>
</feature>
<dbReference type="InterPro" id="IPR022221">
    <property type="entry name" value="TypeIII_RM_meth"/>
</dbReference>
<dbReference type="EMBL" id="ATJJ01000065">
    <property type="protein sequence ID" value="EPI46531.1"/>
    <property type="molecule type" value="Genomic_DNA"/>
</dbReference>
<evidence type="ECO:0000313" key="7">
    <source>
        <dbReference type="EMBL" id="EPI46531.1"/>
    </source>
</evidence>
<dbReference type="Pfam" id="PF01555">
    <property type="entry name" value="N6_N4_Mtase"/>
    <property type="match status" value="1"/>
</dbReference>
<name>S4GW17_GARVA</name>